<reference evidence="3 4" key="1">
    <citation type="submission" date="2019-04" db="EMBL/GenBank/DDBJ databases">
        <title>Draft genome sequence of Gemmobacter aestuarii sp. nov.</title>
        <authorList>
            <person name="Hameed A."/>
            <person name="Lin S.-Y."/>
            <person name="Shahina M."/>
            <person name="Lai W.-A."/>
            <person name="Young C.-C."/>
        </authorList>
    </citation>
    <scope>NUCLEOTIDE SEQUENCE [LARGE SCALE GENOMIC DNA]</scope>
    <source>
        <strain evidence="3 4">CC-PW-75</strain>
    </source>
</reference>
<feature type="transmembrane region" description="Helical" evidence="1">
    <location>
        <begin position="84"/>
        <end position="102"/>
    </location>
</feature>
<dbReference type="Pfam" id="PF07885">
    <property type="entry name" value="Ion_trans_2"/>
    <property type="match status" value="1"/>
</dbReference>
<evidence type="ECO:0000313" key="4">
    <source>
        <dbReference type="Proteomes" id="UP000309450"/>
    </source>
</evidence>
<keyword evidence="3" id="KW-0407">Ion channel</keyword>
<keyword evidence="4" id="KW-1185">Reference proteome</keyword>
<keyword evidence="3" id="KW-0406">Ion transport</keyword>
<sequence length="147" mass="16160">MILQIAIGTVLILFSVLVGALGALAIEMALARWHDWLMREPHRLKVVLVVVFVSLCVLAVVTIGVWTWAIVLDLLGIFSTHEEAVYFALVSFTTLGFGDVLLPVEWRILGAMAAANGLLTFGLMTAFLVEALRHVRLGQFESRRKSG</sequence>
<name>A0A4S3MS02_9RHOB</name>
<accession>A0A4S3MS02</accession>
<dbReference type="InterPro" id="IPR013099">
    <property type="entry name" value="K_chnl_dom"/>
</dbReference>
<evidence type="ECO:0000259" key="2">
    <source>
        <dbReference type="Pfam" id="PF07885"/>
    </source>
</evidence>
<dbReference type="OrthoDB" id="2974133at2"/>
<evidence type="ECO:0000256" key="1">
    <source>
        <dbReference type="SAM" id="Phobius"/>
    </source>
</evidence>
<organism evidence="3 4">
    <name type="scientific">Aliigemmobacter aestuarii</name>
    <dbReference type="NCBI Taxonomy" id="1445661"/>
    <lineage>
        <taxon>Bacteria</taxon>
        <taxon>Pseudomonadati</taxon>
        <taxon>Pseudomonadota</taxon>
        <taxon>Alphaproteobacteria</taxon>
        <taxon>Rhodobacterales</taxon>
        <taxon>Paracoccaceae</taxon>
        <taxon>Aliigemmobacter</taxon>
    </lineage>
</organism>
<keyword evidence="1" id="KW-0472">Membrane</keyword>
<keyword evidence="3" id="KW-0813">Transport</keyword>
<dbReference type="AlphaFoldDB" id="A0A4S3MS02"/>
<feature type="transmembrane region" description="Helical" evidence="1">
    <location>
        <begin position="108"/>
        <end position="129"/>
    </location>
</feature>
<dbReference type="GO" id="GO:0034220">
    <property type="term" value="P:monoatomic ion transmembrane transport"/>
    <property type="evidence" value="ECO:0007669"/>
    <property type="project" value="UniProtKB-KW"/>
</dbReference>
<dbReference type="Proteomes" id="UP000309450">
    <property type="component" value="Unassembled WGS sequence"/>
</dbReference>
<evidence type="ECO:0000313" key="3">
    <source>
        <dbReference type="EMBL" id="THD85319.1"/>
    </source>
</evidence>
<feature type="transmembrane region" description="Helical" evidence="1">
    <location>
        <begin position="46"/>
        <end position="72"/>
    </location>
</feature>
<comment type="caution">
    <text evidence="3">The sequence shown here is derived from an EMBL/GenBank/DDBJ whole genome shotgun (WGS) entry which is preliminary data.</text>
</comment>
<dbReference type="Gene3D" id="1.10.287.70">
    <property type="match status" value="1"/>
</dbReference>
<proteinExistence type="predicted"/>
<protein>
    <submittedName>
        <fullName evidence="3">Two pore domain potassium channel family protein</fullName>
    </submittedName>
</protein>
<keyword evidence="1" id="KW-0812">Transmembrane</keyword>
<keyword evidence="1" id="KW-1133">Transmembrane helix</keyword>
<dbReference type="SUPFAM" id="SSF81324">
    <property type="entry name" value="Voltage-gated potassium channels"/>
    <property type="match status" value="1"/>
</dbReference>
<feature type="domain" description="Potassium channel" evidence="2">
    <location>
        <begin position="61"/>
        <end position="133"/>
    </location>
</feature>
<gene>
    <name evidence="3" type="ORF">E7811_06360</name>
</gene>
<dbReference type="EMBL" id="SSND01000001">
    <property type="protein sequence ID" value="THD85319.1"/>
    <property type="molecule type" value="Genomic_DNA"/>
</dbReference>